<dbReference type="InterPro" id="IPR050793">
    <property type="entry name" value="CMP-NeuNAc_synthase"/>
</dbReference>
<dbReference type="Proteomes" id="UP000245212">
    <property type="component" value="Unassembled WGS sequence"/>
</dbReference>
<feature type="binding site" evidence="11">
    <location>
        <position position="71"/>
    </location>
    <ligand>
        <name>substrate</name>
    </ligand>
</feature>
<evidence type="ECO:0000256" key="5">
    <source>
        <dbReference type="ARBA" id="ARBA00013066"/>
    </source>
</evidence>
<organism evidence="13 14">
    <name type="scientific">Corticimicrobacter populi</name>
    <dbReference type="NCBI Taxonomy" id="2175229"/>
    <lineage>
        <taxon>Bacteria</taxon>
        <taxon>Pseudomonadati</taxon>
        <taxon>Pseudomonadota</taxon>
        <taxon>Betaproteobacteria</taxon>
        <taxon>Burkholderiales</taxon>
        <taxon>Alcaligenaceae</taxon>
        <taxon>Corticimicrobacter</taxon>
    </lineage>
</organism>
<feature type="binding site" evidence="12">
    <location>
        <position position="133"/>
    </location>
    <ligand>
        <name>Mg(2+)</name>
        <dbReference type="ChEBI" id="CHEBI:18420"/>
    </ligand>
</feature>
<evidence type="ECO:0000256" key="7">
    <source>
        <dbReference type="ARBA" id="ARBA00022723"/>
    </source>
</evidence>
<keyword evidence="8" id="KW-0378">Hydrolase</keyword>
<dbReference type="PIRSF" id="PIRSF006118">
    <property type="entry name" value="KDO8-P_Ptase"/>
    <property type="match status" value="1"/>
</dbReference>
<keyword evidence="9 12" id="KW-0460">Magnesium</keyword>
<feature type="binding site" evidence="11">
    <location>
        <position position="42"/>
    </location>
    <ligand>
        <name>substrate</name>
    </ligand>
</feature>
<accession>A0A2V1K2L3</accession>
<dbReference type="SFLD" id="SFLDS00003">
    <property type="entry name" value="Haloacid_Dehalogenase"/>
    <property type="match status" value="1"/>
</dbReference>
<dbReference type="InterPro" id="IPR023214">
    <property type="entry name" value="HAD_sf"/>
</dbReference>
<evidence type="ECO:0000256" key="4">
    <source>
        <dbReference type="ARBA" id="ARBA00011881"/>
    </source>
</evidence>
<dbReference type="Gene3D" id="3.40.50.1000">
    <property type="entry name" value="HAD superfamily/HAD-like"/>
    <property type="match status" value="1"/>
</dbReference>
<dbReference type="GO" id="GO:0046872">
    <property type="term" value="F:metal ion binding"/>
    <property type="evidence" value="ECO:0007669"/>
    <property type="project" value="UniProtKB-KW"/>
</dbReference>
<feature type="binding site" evidence="11">
    <location>
        <position position="94"/>
    </location>
    <ligand>
        <name>substrate</name>
    </ligand>
</feature>
<evidence type="ECO:0000256" key="8">
    <source>
        <dbReference type="ARBA" id="ARBA00022801"/>
    </source>
</evidence>
<dbReference type="InterPro" id="IPR036412">
    <property type="entry name" value="HAD-like_sf"/>
</dbReference>
<evidence type="ECO:0000256" key="10">
    <source>
        <dbReference type="ARBA" id="ARBA00031051"/>
    </source>
</evidence>
<protein>
    <recommendedName>
        <fullName evidence="6">3-deoxy-D-manno-octulosonate 8-phosphate phosphatase KdsC</fullName>
        <ecNumber evidence="5">3.1.3.45</ecNumber>
    </recommendedName>
    <alternativeName>
        <fullName evidence="10">KDO 8-P phosphatase</fullName>
    </alternativeName>
</protein>
<dbReference type="EMBL" id="QETA01000002">
    <property type="protein sequence ID" value="PWF23877.1"/>
    <property type="molecule type" value="Genomic_DNA"/>
</dbReference>
<comment type="cofactor">
    <cofactor evidence="2 12">
        <name>Mg(2+)</name>
        <dbReference type="ChEBI" id="CHEBI:18420"/>
    </cofactor>
</comment>
<comment type="subunit">
    <text evidence="4">Homotetramer.</text>
</comment>
<comment type="similarity">
    <text evidence="3">Belongs to the KdsC family.</text>
</comment>
<comment type="catalytic activity">
    <reaction evidence="1">
        <text>3-deoxy-alpha-D-manno-2-octulosonate-8-phosphate + H2O = 3-deoxy-alpha-D-manno-oct-2-ulosonate + phosphate</text>
        <dbReference type="Rhea" id="RHEA:11500"/>
        <dbReference type="ChEBI" id="CHEBI:15377"/>
        <dbReference type="ChEBI" id="CHEBI:43474"/>
        <dbReference type="ChEBI" id="CHEBI:85985"/>
        <dbReference type="ChEBI" id="CHEBI:85986"/>
        <dbReference type="EC" id="3.1.3.45"/>
    </reaction>
</comment>
<evidence type="ECO:0000256" key="9">
    <source>
        <dbReference type="ARBA" id="ARBA00022842"/>
    </source>
</evidence>
<evidence type="ECO:0000256" key="1">
    <source>
        <dbReference type="ARBA" id="ARBA00000898"/>
    </source>
</evidence>
<dbReference type="PANTHER" id="PTHR21485">
    <property type="entry name" value="HAD SUPERFAMILY MEMBERS CMAS AND KDSC"/>
    <property type="match status" value="1"/>
</dbReference>
<reference evidence="14" key="1">
    <citation type="submission" date="2018-05" db="EMBL/GenBank/DDBJ databases">
        <authorList>
            <person name="Li Y."/>
        </authorList>
    </citation>
    <scope>NUCLEOTIDE SEQUENCE [LARGE SCALE GENOMIC DNA]</scope>
    <source>
        <strain evidence="14">3d-2-2</strain>
    </source>
</reference>
<dbReference type="InterPro" id="IPR010023">
    <property type="entry name" value="KdsC_fam"/>
</dbReference>
<name>A0A2V1K2L3_9BURK</name>
<dbReference type="NCBIfam" id="TIGR01670">
    <property type="entry name" value="KdsC-phosphatas"/>
    <property type="match status" value="1"/>
</dbReference>
<evidence type="ECO:0000256" key="3">
    <source>
        <dbReference type="ARBA" id="ARBA00005893"/>
    </source>
</evidence>
<dbReference type="GO" id="GO:0008781">
    <property type="term" value="F:N-acylneuraminate cytidylyltransferase activity"/>
    <property type="evidence" value="ECO:0007669"/>
    <property type="project" value="TreeGrafter"/>
</dbReference>
<evidence type="ECO:0000256" key="6">
    <source>
        <dbReference type="ARBA" id="ARBA00020092"/>
    </source>
</evidence>
<dbReference type="Pfam" id="PF08282">
    <property type="entry name" value="Hydrolase_3"/>
    <property type="match status" value="1"/>
</dbReference>
<dbReference type="AlphaFoldDB" id="A0A2V1K2L3"/>
<feature type="binding site" evidence="11">
    <location>
        <position position="86"/>
    </location>
    <ligand>
        <name>substrate</name>
    </ligand>
</feature>
<keyword evidence="7 12" id="KW-0479">Metal-binding</keyword>
<evidence type="ECO:0000313" key="14">
    <source>
        <dbReference type="Proteomes" id="UP000245212"/>
    </source>
</evidence>
<evidence type="ECO:0000256" key="11">
    <source>
        <dbReference type="PIRSR" id="PIRSR006118-1"/>
    </source>
</evidence>
<dbReference type="PANTHER" id="PTHR21485:SF3">
    <property type="entry name" value="N-ACYLNEURAMINATE CYTIDYLYLTRANSFERASE"/>
    <property type="match status" value="1"/>
</dbReference>
<dbReference type="EC" id="3.1.3.45" evidence="5"/>
<feature type="binding site" evidence="11">
    <location>
        <position position="110"/>
    </location>
    <ligand>
        <name>substrate</name>
    </ligand>
</feature>
<evidence type="ECO:0000256" key="12">
    <source>
        <dbReference type="PIRSR" id="PIRSR006118-2"/>
    </source>
</evidence>
<proteinExistence type="inferred from homology"/>
<dbReference type="SFLD" id="SFLDG01136">
    <property type="entry name" value="C1.6:_Phosphoserine_Phosphatas"/>
    <property type="match status" value="1"/>
</dbReference>
<dbReference type="RefSeq" id="WP_109061156.1">
    <property type="nucleotide sequence ID" value="NZ_QETA01000002.1"/>
</dbReference>
<dbReference type="GO" id="GO:0019143">
    <property type="term" value="F:3-deoxy-manno-octulosonate-8-phosphatase activity"/>
    <property type="evidence" value="ECO:0007669"/>
    <property type="project" value="UniProtKB-EC"/>
</dbReference>
<dbReference type="SUPFAM" id="SSF56784">
    <property type="entry name" value="HAD-like"/>
    <property type="match status" value="1"/>
</dbReference>
<gene>
    <name evidence="13" type="ORF">DD235_05955</name>
</gene>
<dbReference type="CDD" id="cd01630">
    <property type="entry name" value="HAD_KDO-like"/>
    <property type="match status" value="1"/>
</dbReference>
<dbReference type="SFLD" id="SFLDG01138">
    <property type="entry name" value="C1.6.2:_Deoxy-d-mannose-octulo"/>
    <property type="match status" value="1"/>
</dbReference>
<sequence>MSHSPLSSLRPAHPVEAQILARIPENVRERAAAVRLMAFDIDGVLTDGRLWYGEHGEITKSFHALDGHGMRMLRECGITVALITGREGSIAARRAAELGIADIHQGVRDKGRVLADLAQKHGLSLEQTGFMGDDLIDLPAFQKAGFTASVSSAPFYITQSVHWISQAAGGNGAARECCDLILAAQGRLGAFLQTGGASTVLPGVPQ</sequence>
<dbReference type="FunFam" id="3.40.50.1000:FF:000029">
    <property type="entry name" value="3-deoxy-D-manno-octulosonate 8-phosphate phosphatase KdsC"/>
    <property type="match status" value="1"/>
</dbReference>
<comment type="caution">
    <text evidence="13">The sequence shown here is derived from an EMBL/GenBank/DDBJ whole genome shotgun (WGS) entry which is preliminary data.</text>
</comment>
<feature type="binding site" evidence="12">
    <location>
        <position position="40"/>
    </location>
    <ligand>
        <name>Mg(2+)</name>
        <dbReference type="ChEBI" id="CHEBI:18420"/>
    </ligand>
</feature>
<evidence type="ECO:0000313" key="13">
    <source>
        <dbReference type="EMBL" id="PWF23877.1"/>
    </source>
</evidence>
<keyword evidence="14" id="KW-1185">Reference proteome</keyword>
<evidence type="ECO:0000256" key="2">
    <source>
        <dbReference type="ARBA" id="ARBA00001946"/>
    </source>
</evidence>